<evidence type="ECO:0000256" key="6">
    <source>
        <dbReference type="ARBA" id="ARBA00022786"/>
    </source>
</evidence>
<keyword evidence="5" id="KW-0863">Zinc-finger</keyword>
<evidence type="ECO:0000256" key="1">
    <source>
        <dbReference type="ARBA" id="ARBA00000707"/>
    </source>
</evidence>
<dbReference type="GeneID" id="106804972"/>
<evidence type="ECO:0000313" key="13">
    <source>
        <dbReference type="RefSeq" id="XP_014661882.1"/>
    </source>
</evidence>
<feature type="compositionally biased region" description="Low complexity" evidence="10">
    <location>
        <begin position="157"/>
        <end position="168"/>
    </location>
</feature>
<feature type="domain" description="A20-type" evidence="11">
    <location>
        <begin position="574"/>
        <end position="609"/>
    </location>
</feature>
<keyword evidence="6" id="KW-0833">Ubl conjugation pathway</keyword>
<evidence type="ECO:0000256" key="10">
    <source>
        <dbReference type="SAM" id="MobiDB-lite"/>
    </source>
</evidence>
<comment type="catalytic activity">
    <reaction evidence="1">
        <text>Thiol-dependent hydrolysis of ester, thioester, amide, peptide and isopeptide bonds formed by the C-terminal Gly of ubiquitin (a 76-residue protein attached to proteins as an intracellular targeting signal).</text>
        <dbReference type="EC" id="3.4.19.12"/>
    </reaction>
</comment>
<evidence type="ECO:0000259" key="11">
    <source>
        <dbReference type="PROSITE" id="PS51036"/>
    </source>
</evidence>
<evidence type="ECO:0000256" key="7">
    <source>
        <dbReference type="ARBA" id="ARBA00022801"/>
    </source>
</evidence>
<dbReference type="InterPro" id="IPR002653">
    <property type="entry name" value="Znf_A20"/>
</dbReference>
<evidence type="ECO:0000256" key="8">
    <source>
        <dbReference type="ARBA" id="ARBA00022807"/>
    </source>
</evidence>
<keyword evidence="3" id="KW-0645">Protease</keyword>
<keyword evidence="7" id="KW-0378">Hydrolase</keyword>
<dbReference type="Proteomes" id="UP000695022">
    <property type="component" value="Unplaced"/>
</dbReference>
<organism evidence="12 13">
    <name type="scientific">Priapulus caudatus</name>
    <name type="common">Priapulid worm</name>
    <dbReference type="NCBI Taxonomy" id="37621"/>
    <lineage>
        <taxon>Eukaryota</taxon>
        <taxon>Metazoa</taxon>
        <taxon>Ecdysozoa</taxon>
        <taxon>Scalidophora</taxon>
        <taxon>Priapulida</taxon>
        <taxon>Priapulimorpha</taxon>
        <taxon>Priapulimorphida</taxon>
        <taxon>Priapulidae</taxon>
        <taxon>Priapulus</taxon>
    </lineage>
</organism>
<keyword evidence="9" id="KW-0862">Zinc</keyword>
<dbReference type="InterPro" id="IPR051346">
    <property type="entry name" value="OTU_Deubiquitinase"/>
</dbReference>
<sequence>EAFAPINFGGVYLPLERLSSECHKWPLVLTYDAAHFSALVTMDTANRDPKLPVVVPLTDKSSDLLTMHFAVDVGAEFCWSDLQTEGKLPRSDLTKKQKLDLVHRYLDVVKLPVPGSVGEPPPPCASNGVVDGDVIGGGGSGERKSSLGSLESDEARSTVSTASSGSAGVVAAATADGRRPANGSVARQFSTFGRSLSKKLKHNFSFSKKHKPGRMADGARADGRDDRAATATRTKKATAAACAGLAPPAITVVQREDRSGQPTQYMLSARICTDRRFEYQEEMLRNYLNSARRRYEDERRAIELQLQRRGGGSSAGGKPVPCVNAGCALYGTITTNYLCSKCFARQKEHAATLDRARQKASTLPKFLAGKSKFYTEVSFLEREPYSGGGVARGGGAPAAVVEKDGQGGDADVRLPTLQEAALTTLHCELSGDKSKRLVAGGAGAKASSLPRSVAPPLLYSLPPPGGVVDVEQIVVTVKTAEQATKMGCAIATAGAPPARKSGSLIAAAGALPVIKVGSVIAAAAAPPAMMVGASTPTKTGSVIVTAGAPPATKAISVTATAGAPPAMKAELRYRQQKQACKTRGCHAFGEEEMEFLCSACYQEKERSQSLTPYIISHRI</sequence>
<evidence type="ECO:0000256" key="9">
    <source>
        <dbReference type="ARBA" id="ARBA00022833"/>
    </source>
</evidence>
<dbReference type="Gene3D" id="1.20.5.4770">
    <property type="match status" value="2"/>
</dbReference>
<evidence type="ECO:0000313" key="12">
    <source>
        <dbReference type="Proteomes" id="UP000695022"/>
    </source>
</evidence>
<reference evidence="13" key="1">
    <citation type="submission" date="2025-08" db="UniProtKB">
        <authorList>
            <consortium name="RefSeq"/>
        </authorList>
    </citation>
    <scope>IDENTIFICATION</scope>
</reference>
<keyword evidence="4" id="KW-0479">Metal-binding</keyword>
<evidence type="ECO:0000256" key="3">
    <source>
        <dbReference type="ARBA" id="ARBA00022670"/>
    </source>
</evidence>
<dbReference type="PANTHER" id="PTHR13367">
    <property type="entry name" value="UBIQUITIN THIOESTERASE"/>
    <property type="match status" value="1"/>
</dbReference>
<dbReference type="SMART" id="SM00259">
    <property type="entry name" value="ZnF_A20"/>
    <property type="match status" value="2"/>
</dbReference>
<evidence type="ECO:0000256" key="5">
    <source>
        <dbReference type="ARBA" id="ARBA00022771"/>
    </source>
</evidence>
<feature type="non-terminal residue" evidence="13">
    <location>
        <position position="1"/>
    </location>
</feature>
<dbReference type="PANTHER" id="PTHR13367:SF28">
    <property type="entry name" value="UBIQUITIN THIOESTERASE ZRANB1"/>
    <property type="match status" value="1"/>
</dbReference>
<dbReference type="PROSITE" id="PS51036">
    <property type="entry name" value="ZF_A20"/>
    <property type="match status" value="2"/>
</dbReference>
<keyword evidence="12" id="KW-1185">Reference proteome</keyword>
<accession>A0ABM1DPL1</accession>
<feature type="region of interest" description="Disordered" evidence="10">
    <location>
        <begin position="117"/>
        <end position="168"/>
    </location>
</feature>
<dbReference type="RefSeq" id="XP_014661882.1">
    <property type="nucleotide sequence ID" value="XM_014806396.1"/>
</dbReference>
<feature type="domain" description="A20-type" evidence="11">
    <location>
        <begin position="316"/>
        <end position="351"/>
    </location>
</feature>
<name>A0ABM1DPL1_PRICU</name>
<gene>
    <name evidence="13" type="primary">LOC106804972</name>
</gene>
<dbReference type="EC" id="3.4.19.12" evidence="2"/>
<protein>
    <recommendedName>
        <fullName evidence="2">ubiquitinyl hydrolase 1</fullName>
        <ecNumber evidence="2">3.4.19.12</ecNumber>
    </recommendedName>
</protein>
<evidence type="ECO:0000256" key="4">
    <source>
        <dbReference type="ARBA" id="ARBA00022723"/>
    </source>
</evidence>
<evidence type="ECO:0000256" key="2">
    <source>
        <dbReference type="ARBA" id="ARBA00012759"/>
    </source>
</evidence>
<keyword evidence="8" id="KW-0788">Thiol protease</keyword>
<proteinExistence type="predicted"/>
<dbReference type="Pfam" id="PF01754">
    <property type="entry name" value="zf-A20"/>
    <property type="match status" value="1"/>
</dbReference>